<dbReference type="InterPro" id="IPR001660">
    <property type="entry name" value="SAM"/>
</dbReference>
<gene>
    <name evidence="3" type="primary">CSON014371</name>
</gene>
<feature type="compositionally biased region" description="Polar residues" evidence="1">
    <location>
        <begin position="421"/>
        <end position="441"/>
    </location>
</feature>
<feature type="compositionally biased region" description="Low complexity" evidence="1">
    <location>
        <begin position="639"/>
        <end position="650"/>
    </location>
</feature>
<evidence type="ECO:0000313" key="3">
    <source>
        <dbReference type="EMBL" id="SSX27299.1"/>
    </source>
</evidence>
<name>A0A336MEE5_CULSO</name>
<feature type="compositionally biased region" description="Low complexity" evidence="1">
    <location>
        <begin position="474"/>
        <end position="487"/>
    </location>
</feature>
<organism evidence="3">
    <name type="scientific">Culicoides sonorensis</name>
    <name type="common">Biting midge</name>
    <dbReference type="NCBI Taxonomy" id="179676"/>
    <lineage>
        <taxon>Eukaryota</taxon>
        <taxon>Metazoa</taxon>
        <taxon>Ecdysozoa</taxon>
        <taxon>Arthropoda</taxon>
        <taxon>Hexapoda</taxon>
        <taxon>Insecta</taxon>
        <taxon>Pterygota</taxon>
        <taxon>Neoptera</taxon>
        <taxon>Endopterygota</taxon>
        <taxon>Diptera</taxon>
        <taxon>Nematocera</taxon>
        <taxon>Chironomoidea</taxon>
        <taxon>Ceratopogonidae</taxon>
        <taxon>Ceratopogoninae</taxon>
        <taxon>Culicoides</taxon>
        <taxon>Monoculicoides</taxon>
    </lineage>
</organism>
<feature type="domain" description="SAM" evidence="2">
    <location>
        <begin position="758"/>
        <end position="823"/>
    </location>
</feature>
<dbReference type="OMA" id="AWVQEGT"/>
<evidence type="ECO:0000256" key="1">
    <source>
        <dbReference type="SAM" id="MobiDB-lite"/>
    </source>
</evidence>
<accession>A0A336MEE5</accession>
<protein>
    <submittedName>
        <fullName evidence="3">CSON014371 protein</fullName>
    </submittedName>
</protein>
<dbReference type="SMART" id="SM00454">
    <property type="entry name" value="SAM"/>
    <property type="match status" value="1"/>
</dbReference>
<feature type="region of interest" description="Disordered" evidence="1">
    <location>
        <begin position="618"/>
        <end position="661"/>
    </location>
</feature>
<dbReference type="Pfam" id="PF00536">
    <property type="entry name" value="SAM_1"/>
    <property type="match status" value="1"/>
</dbReference>
<proteinExistence type="predicted"/>
<dbReference type="Gene3D" id="1.10.150.50">
    <property type="entry name" value="Transcription Factor, Ets-1"/>
    <property type="match status" value="1"/>
</dbReference>
<evidence type="ECO:0000259" key="2">
    <source>
        <dbReference type="SMART" id="SM00454"/>
    </source>
</evidence>
<feature type="compositionally biased region" description="Polar residues" evidence="1">
    <location>
        <begin position="380"/>
        <end position="397"/>
    </location>
</feature>
<dbReference type="SUPFAM" id="SSF47769">
    <property type="entry name" value="SAM/Pointed domain"/>
    <property type="match status" value="1"/>
</dbReference>
<dbReference type="CDD" id="cd09487">
    <property type="entry name" value="SAM_superfamily"/>
    <property type="match status" value="1"/>
</dbReference>
<dbReference type="InterPro" id="IPR013761">
    <property type="entry name" value="SAM/pointed_sf"/>
</dbReference>
<dbReference type="VEuPathDB" id="VectorBase:CSON014371"/>
<dbReference type="EMBL" id="UFQT01000794">
    <property type="protein sequence ID" value="SSX27299.1"/>
    <property type="molecule type" value="Genomic_DNA"/>
</dbReference>
<reference evidence="3" key="1">
    <citation type="submission" date="2018-07" db="EMBL/GenBank/DDBJ databases">
        <authorList>
            <person name="Quirk P.G."/>
            <person name="Krulwich T.A."/>
        </authorList>
    </citation>
    <scope>NUCLEOTIDE SEQUENCE</scope>
</reference>
<feature type="region of interest" description="Disordered" evidence="1">
    <location>
        <begin position="474"/>
        <end position="499"/>
    </location>
</feature>
<sequence>MRVHTSMRQLKKRIKKKNVTRVERDEVLKYSQAENFRRLKPPQYKMPPQPIMQHYNESQLPGAATETPHNLRTHSSKFPIERELILSSDNKNASKMSLGLHQFLPKMPGSTSVAPDTPVKHQVQAWNQINHQQMDQIHSQMALTRPTQMPEDVTALVERDNYNKDSSKDNGKNAVSKTYHTIKDIISSKFKKDQVTAGSLDELNNATSFQQQIVQQQRISPYAIKKPRPDEMLHQTYNGQVPRPNTDSPIYLQSSHINSQQYINAQIQSQKALSQPHLNYEATYVQSQSVQYSNERRASIDNVEVTDSDDGGFINKNRRSARNLNETPCLTPNAQSYYEKQKTPQFSGYRPQSMLEHVNEKRLTEMHNNNGNESGRESRNNIIENSRKQATPINNTSDYEKGEHFSSNVDSGRESLAYTPASRNQNRSAQSNGTMDQNIDGNDSEWVDVIDAELKHILEPGMKDMCLNKDQSKANSISSASPSLPNIMGPPPRPVKSHQQSMKNDKMEYGTDSYNRVNNISKPIAPSKGYPSTSLQQKRTEMNTIPMKKQVEQSLLKRHLFGLDVDMTSTTTRSFDLESLLGIGQSVSDSETDTNGLRNIKYQLEGLENMYSEVLKMLKGRRPQMGENSSRGMSRRRYGSISSLPSSSVSGRPIRDKKRIEERRKIRDIKGINKRFQRLESHVVTLARSVAHLSSEMRSQHLVTQEIEMLKNDIANLRTQNNRTSMFFNGNQQMTIDRSHPEPPNLTNPKRVKKLTKFFGDDPPLLRLFLRKLGYEKYAQLFEKEKVGMIELPYLSEERLQKMGVPLGPRLRILQEAQISLCKDTTLCIL</sequence>
<dbReference type="AlphaFoldDB" id="A0A336MEE5"/>
<feature type="region of interest" description="Disordered" evidence="1">
    <location>
        <begin position="366"/>
        <end position="442"/>
    </location>
</feature>